<dbReference type="OrthoDB" id="361039at2759"/>
<dbReference type="InterPro" id="IPR052374">
    <property type="entry name" value="SERAC1"/>
</dbReference>
<feature type="region of interest" description="Disordered" evidence="10">
    <location>
        <begin position="1"/>
        <end position="20"/>
    </location>
</feature>
<evidence type="ECO:0000256" key="3">
    <source>
        <dbReference type="ARBA" id="ARBA00004240"/>
    </source>
</evidence>
<keyword evidence="7" id="KW-0496">Mitochondrion</keyword>
<reference evidence="12 13" key="1">
    <citation type="journal article" date="2015" name="Genome Announc.">
        <title>Draft Genome Sequence and Gene Annotation of the Entomopathogenic Fungus Verticillium hemipterigenum.</title>
        <authorList>
            <person name="Horn F."/>
            <person name="Habel A."/>
            <person name="Scharf D.H."/>
            <person name="Dworschak J."/>
            <person name="Brakhage A.A."/>
            <person name="Guthke R."/>
            <person name="Hertweck C."/>
            <person name="Linde J."/>
        </authorList>
    </citation>
    <scope>NUCLEOTIDE SEQUENCE [LARGE SCALE GENOMIC DNA]</scope>
</reference>
<dbReference type="Gene3D" id="1.20.58.340">
    <property type="entry name" value="Magnesium transport protein CorA, transmembrane region"/>
    <property type="match status" value="1"/>
</dbReference>
<comment type="subcellular location">
    <subcellularLocation>
        <location evidence="3">Endoplasmic reticulum</location>
    </subcellularLocation>
    <subcellularLocation>
        <location evidence="1">Membrane</location>
        <topology evidence="1">Multi-pass membrane protein</topology>
    </subcellularLocation>
    <subcellularLocation>
        <location evidence="2">Mitochondrion</location>
    </subcellularLocation>
</comment>
<dbReference type="InterPro" id="IPR045863">
    <property type="entry name" value="CorA_TM1_TM2"/>
</dbReference>
<feature type="compositionally biased region" description="Basic and acidic residues" evidence="10">
    <location>
        <begin position="65"/>
        <end position="76"/>
    </location>
</feature>
<keyword evidence="13" id="KW-1185">Reference proteome</keyword>
<keyword evidence="5" id="KW-0256">Endoplasmic reticulum</keyword>
<evidence type="ECO:0000256" key="10">
    <source>
        <dbReference type="SAM" id="MobiDB-lite"/>
    </source>
</evidence>
<dbReference type="HOGENOM" id="CLU_002786_0_0_1"/>
<sequence>MSELDVEDCHDADSIQTMDSRLTAGDIDSIRVQAGSPKSPLPPNLKRLATERVLRQEETSSSEGTDAKDDVYSEKDYEPDDTNYRFILDPEGELTHDVTTVDVVTMPCPGANPLRAWNRDGLLGRYFGAPSMRDAEGHSDNTSSWVRQGIRREANKARILLYSHPDITEGTTLNTLATALLESLLALRVRENQNRPIFFLAHSIGGLIVKLALVKASRDHRYESIWRESYGIAFFGTPHQGSSYFAMPSLATGIQSLLQLSVPLPESITHDLRVGNALLAHVDEDFKEMASDLRIWTFYETIDSKLSGSISDQPNGEVYFTAPLAAVKSVILGMRQERIFPMQSDHANVASFGRHNNQTLRLFLGQLSEQIDRADGAANSGLHWSNLNLEQKVHIEVHGFFDDVVSDGVRAWSTRLPLGEFLKKGPDVCLNERLNEIDGEPEPSRFLTTRGRTAVIEHARQGVHSAPPAGSKDVAPMTVKDALGIQNTPQSRASSPPRSPVIRPMDAQIAAVSGSPPPRPQSPGSQISPRQSISVPKPSPLVRAQYEQDLAIDRLSPPLQPRRTARSLTRSMSLSSDGNPRFSFRDFPRFSPRTSPQLPESIVGMKTVFNNVSRRDEEIASIDLVPGIFTKPEVKARKFIWIHLPYNSPSWAKSILQTLQVSYGKDLSAIYGHDFWAAKHTKGRHAQHYAYFAKPGCYFSAPRTVGSRSQSVASRSLSAPPVREIGSTYTTLFFPYLHFDSYKRLIRRRDLIVQRLIQGRARPIPENVSKSDSLECQVIWEQLGHDPPLNCRRTLDQFGYPSLRDTRSRDDDQMLYKLTKERRCTADQAAELRTQQSNGGQSSTKANSTSWRERLNWREWFQEEPVVEEDVLNGNVLMVDQLWLWVINSHTVLTFFPKREGDPIEGPLFQQADLRDSIFNEVNVDLARQCENAFDLAALSVLHATTVLLDRAAHPDLEVFRIFEEAISVLTEKLTSSLKEFREEGVRDKSFDYDAAETKTRSIRARHKEEGRRAEQENRDNTSALLELRDIEDELATLLHLFERQGKVISTMHAIYARAELRDQTANGRVFLNEALKKVSEYMSQAEEMIRRVRNTRDDYDKLLQMVQRQAQVDEVRLSRLHADVASAQSRSVLIFTTFTVIFLPLTFFTGLFGMNTREWGGENNLPLATIGSIAIPASVFLIVASLVVAWSTRVRRLLRFFGRIVVSIDRLLYFLFWRPLSRAVSAQWRVSRSVSAGDERGSGAQPSITQEVSDFWDRHRPERDRAYRIPDVNKRQGVVRVNKPRKDTKAQATER</sequence>
<accession>A0A0A1TDN5</accession>
<feature type="compositionally biased region" description="Polar residues" evidence="10">
    <location>
        <begin position="566"/>
        <end position="578"/>
    </location>
</feature>
<feature type="region of interest" description="Disordered" evidence="10">
    <location>
        <begin position="52"/>
        <end position="77"/>
    </location>
</feature>
<keyword evidence="6 11" id="KW-1133">Transmembrane helix</keyword>
<dbReference type="SUPFAM" id="SSF144083">
    <property type="entry name" value="Magnesium transport protein CorA, transmembrane region"/>
    <property type="match status" value="1"/>
</dbReference>
<feature type="region of interest" description="Disordered" evidence="10">
    <location>
        <begin position="552"/>
        <end position="579"/>
    </location>
</feature>
<evidence type="ECO:0000256" key="9">
    <source>
        <dbReference type="SAM" id="Coils"/>
    </source>
</evidence>
<keyword evidence="8 11" id="KW-0472">Membrane</keyword>
<feature type="compositionally biased region" description="Basic and acidic residues" evidence="10">
    <location>
        <begin position="1285"/>
        <end position="1296"/>
    </location>
</feature>
<evidence type="ECO:0000313" key="13">
    <source>
        <dbReference type="Proteomes" id="UP000039046"/>
    </source>
</evidence>
<dbReference type="GO" id="GO:0016020">
    <property type="term" value="C:membrane"/>
    <property type="evidence" value="ECO:0007669"/>
    <property type="project" value="UniProtKB-SubCell"/>
</dbReference>
<evidence type="ECO:0000256" key="4">
    <source>
        <dbReference type="ARBA" id="ARBA00022692"/>
    </source>
</evidence>
<evidence type="ECO:0008006" key="14">
    <source>
        <dbReference type="Google" id="ProtNLM"/>
    </source>
</evidence>
<evidence type="ECO:0000256" key="8">
    <source>
        <dbReference type="ARBA" id="ARBA00023136"/>
    </source>
</evidence>
<dbReference type="Gene3D" id="3.40.50.1820">
    <property type="entry name" value="alpha/beta hydrolase"/>
    <property type="match status" value="1"/>
</dbReference>
<evidence type="ECO:0000256" key="5">
    <source>
        <dbReference type="ARBA" id="ARBA00022824"/>
    </source>
</evidence>
<evidence type="ECO:0000256" key="6">
    <source>
        <dbReference type="ARBA" id="ARBA00022989"/>
    </source>
</evidence>
<feature type="compositionally biased region" description="Low complexity" evidence="10">
    <location>
        <begin position="522"/>
        <end position="534"/>
    </location>
</feature>
<keyword evidence="4 11" id="KW-0812">Transmembrane</keyword>
<feature type="compositionally biased region" description="Polar residues" evidence="10">
    <location>
        <begin position="833"/>
        <end position="850"/>
    </location>
</feature>
<dbReference type="PANTHER" id="PTHR48182:SF2">
    <property type="entry name" value="PROTEIN SERAC1"/>
    <property type="match status" value="1"/>
</dbReference>
<dbReference type="EMBL" id="CDHN01000005">
    <property type="protein sequence ID" value="CEJ92854.1"/>
    <property type="molecule type" value="Genomic_DNA"/>
</dbReference>
<feature type="region of interest" description="Disordered" evidence="10">
    <location>
        <begin position="510"/>
        <end position="537"/>
    </location>
</feature>
<dbReference type="SUPFAM" id="SSF53474">
    <property type="entry name" value="alpha/beta-Hydrolases"/>
    <property type="match status" value="1"/>
</dbReference>
<proteinExistence type="predicted"/>
<name>A0A0A1TDN5_9HYPO</name>
<evidence type="ECO:0000256" key="11">
    <source>
        <dbReference type="SAM" id="Phobius"/>
    </source>
</evidence>
<dbReference type="InterPro" id="IPR002523">
    <property type="entry name" value="MgTranspt_CorA/ZnTranspt_ZntB"/>
</dbReference>
<evidence type="ECO:0000256" key="7">
    <source>
        <dbReference type="ARBA" id="ARBA00023128"/>
    </source>
</evidence>
<dbReference type="GO" id="GO:0046873">
    <property type="term" value="F:metal ion transmembrane transporter activity"/>
    <property type="evidence" value="ECO:0007669"/>
    <property type="project" value="InterPro"/>
</dbReference>
<feature type="region of interest" description="Disordered" evidence="10">
    <location>
        <begin position="830"/>
        <end position="850"/>
    </location>
</feature>
<dbReference type="GO" id="GO:0005783">
    <property type="term" value="C:endoplasmic reticulum"/>
    <property type="evidence" value="ECO:0007669"/>
    <property type="project" value="UniProtKB-SubCell"/>
</dbReference>
<feature type="transmembrane region" description="Helical" evidence="11">
    <location>
        <begin position="1166"/>
        <end position="1192"/>
    </location>
</feature>
<evidence type="ECO:0000256" key="2">
    <source>
        <dbReference type="ARBA" id="ARBA00004173"/>
    </source>
</evidence>
<dbReference type="GO" id="GO:0005739">
    <property type="term" value="C:mitochondrion"/>
    <property type="evidence" value="ECO:0007669"/>
    <property type="project" value="UniProtKB-SubCell"/>
</dbReference>
<gene>
    <name evidence="12" type="ORF">VHEMI08482</name>
</gene>
<feature type="region of interest" description="Disordered" evidence="10">
    <location>
        <begin position="1237"/>
        <end position="1296"/>
    </location>
</feature>
<dbReference type="InterPro" id="IPR029058">
    <property type="entry name" value="AB_hydrolase_fold"/>
</dbReference>
<evidence type="ECO:0000313" key="12">
    <source>
        <dbReference type="EMBL" id="CEJ92854.1"/>
    </source>
</evidence>
<protein>
    <recommendedName>
        <fullName evidence="14">DUF676 domain-containing protein</fullName>
    </recommendedName>
</protein>
<keyword evidence="9" id="KW-0175">Coiled coil</keyword>
<evidence type="ECO:0000256" key="1">
    <source>
        <dbReference type="ARBA" id="ARBA00004141"/>
    </source>
</evidence>
<dbReference type="Proteomes" id="UP000039046">
    <property type="component" value="Unassembled WGS sequence"/>
</dbReference>
<feature type="transmembrane region" description="Helical" evidence="11">
    <location>
        <begin position="1133"/>
        <end position="1154"/>
    </location>
</feature>
<dbReference type="PANTHER" id="PTHR48182">
    <property type="entry name" value="PROTEIN SERAC1"/>
    <property type="match status" value="1"/>
</dbReference>
<organism evidence="12 13">
    <name type="scientific">[Torrubiella] hemipterigena</name>
    <dbReference type="NCBI Taxonomy" id="1531966"/>
    <lineage>
        <taxon>Eukaryota</taxon>
        <taxon>Fungi</taxon>
        <taxon>Dikarya</taxon>
        <taxon>Ascomycota</taxon>
        <taxon>Pezizomycotina</taxon>
        <taxon>Sordariomycetes</taxon>
        <taxon>Hypocreomycetidae</taxon>
        <taxon>Hypocreales</taxon>
        <taxon>Clavicipitaceae</taxon>
        <taxon>Clavicipitaceae incertae sedis</taxon>
        <taxon>'Torrubiella' clade</taxon>
    </lineage>
</organism>
<feature type="compositionally biased region" description="Basic and acidic residues" evidence="10">
    <location>
        <begin position="1256"/>
        <end position="1275"/>
    </location>
</feature>
<feature type="coiled-coil region" evidence="9">
    <location>
        <begin position="1072"/>
        <end position="1106"/>
    </location>
</feature>
<dbReference type="Pfam" id="PF01544">
    <property type="entry name" value="CorA"/>
    <property type="match status" value="1"/>
</dbReference>